<evidence type="ECO:0000313" key="2">
    <source>
        <dbReference type="Proteomes" id="UP000807115"/>
    </source>
</evidence>
<organism evidence="1 2">
    <name type="scientific">Sorghum bicolor</name>
    <name type="common">Sorghum</name>
    <name type="synonym">Sorghum vulgare</name>
    <dbReference type="NCBI Taxonomy" id="4558"/>
    <lineage>
        <taxon>Eukaryota</taxon>
        <taxon>Viridiplantae</taxon>
        <taxon>Streptophyta</taxon>
        <taxon>Embryophyta</taxon>
        <taxon>Tracheophyta</taxon>
        <taxon>Spermatophyta</taxon>
        <taxon>Magnoliopsida</taxon>
        <taxon>Liliopsida</taxon>
        <taxon>Poales</taxon>
        <taxon>Poaceae</taxon>
        <taxon>PACMAD clade</taxon>
        <taxon>Panicoideae</taxon>
        <taxon>Andropogonodae</taxon>
        <taxon>Andropogoneae</taxon>
        <taxon>Sorghinae</taxon>
        <taxon>Sorghum</taxon>
    </lineage>
</organism>
<dbReference type="EMBL" id="CM027683">
    <property type="protein sequence ID" value="KAG0531440.1"/>
    <property type="molecule type" value="Genomic_DNA"/>
</dbReference>
<comment type="caution">
    <text evidence="1">The sequence shown here is derived from an EMBL/GenBank/DDBJ whole genome shotgun (WGS) entry which is preliminary data.</text>
</comment>
<dbReference type="Proteomes" id="UP000807115">
    <property type="component" value="Chromosome 4"/>
</dbReference>
<proteinExistence type="predicted"/>
<reference evidence="1" key="1">
    <citation type="journal article" date="2019" name="BMC Genomics">
        <title>A new reference genome for Sorghum bicolor reveals high levels of sequence similarity between sweet and grain genotypes: implications for the genetics of sugar metabolism.</title>
        <authorList>
            <person name="Cooper E.A."/>
            <person name="Brenton Z.W."/>
            <person name="Flinn B.S."/>
            <person name="Jenkins J."/>
            <person name="Shu S."/>
            <person name="Flowers D."/>
            <person name="Luo F."/>
            <person name="Wang Y."/>
            <person name="Xia P."/>
            <person name="Barry K."/>
            <person name="Daum C."/>
            <person name="Lipzen A."/>
            <person name="Yoshinaga Y."/>
            <person name="Schmutz J."/>
            <person name="Saski C."/>
            <person name="Vermerris W."/>
            <person name="Kresovich S."/>
        </authorList>
    </citation>
    <scope>NUCLEOTIDE SEQUENCE</scope>
</reference>
<evidence type="ECO:0000313" key="1">
    <source>
        <dbReference type="EMBL" id="KAG0531440.1"/>
    </source>
</evidence>
<sequence length="138" mass="15908">MLWTAETLRPATGAANEPYRRLPGDHHYIREGLPWFYLVDRSNHKPYIASHVTGTTAQEEIDVRSLSLMYQEKMRGTCSWTAAWASSDRSRRSGLLLFPQDPERLPVTPLRMGTSRWNTRLPRCGRTSEAGCFFECQF</sequence>
<name>A0A921R1Q4_SORBI</name>
<accession>A0A921R1Q4</accession>
<protein>
    <submittedName>
        <fullName evidence="1">Uncharacterized protein</fullName>
    </submittedName>
</protein>
<gene>
    <name evidence="1" type="ORF">BDA96_04G022800</name>
</gene>
<reference evidence="1" key="2">
    <citation type="submission" date="2020-10" db="EMBL/GenBank/DDBJ databases">
        <authorList>
            <person name="Cooper E.A."/>
            <person name="Brenton Z.W."/>
            <person name="Flinn B.S."/>
            <person name="Jenkins J."/>
            <person name="Shu S."/>
            <person name="Flowers D."/>
            <person name="Luo F."/>
            <person name="Wang Y."/>
            <person name="Xia P."/>
            <person name="Barry K."/>
            <person name="Daum C."/>
            <person name="Lipzen A."/>
            <person name="Yoshinaga Y."/>
            <person name="Schmutz J."/>
            <person name="Saski C."/>
            <person name="Vermerris W."/>
            <person name="Kresovich S."/>
        </authorList>
    </citation>
    <scope>NUCLEOTIDE SEQUENCE</scope>
</reference>
<dbReference type="AlphaFoldDB" id="A0A921R1Q4"/>